<reference evidence="2 3" key="1">
    <citation type="submission" date="2024-09" db="EMBL/GenBank/DDBJ databases">
        <title>Genome sequencing and assembly of Phytophthora oleae, isolate VK10A, causative agent of rot of olive drupes.</title>
        <authorList>
            <person name="Conti Taguali S."/>
            <person name="Riolo M."/>
            <person name="La Spada F."/>
            <person name="Cacciola S.O."/>
            <person name="Dionisio G."/>
        </authorList>
    </citation>
    <scope>NUCLEOTIDE SEQUENCE [LARGE SCALE GENOMIC DNA]</scope>
    <source>
        <strain evidence="2 3">VK10A</strain>
    </source>
</reference>
<sequence length="145" mass="16569">MHVQARACHDYRNKRRRTRSTSEDCSSQTSSAQFVAESDTSSNPPDAEACDEPVQVCKRREPVEVPCISKTMLSSWPECDDFVRSYAAETFQLLPVRTTKSVKDRNKTMIAHLRMHAQRETSEMEEYISPAPEPVLLLYRLSGQD</sequence>
<gene>
    <name evidence="2" type="ORF">V7S43_013067</name>
</gene>
<evidence type="ECO:0000313" key="2">
    <source>
        <dbReference type="EMBL" id="KAL3661772.1"/>
    </source>
</evidence>
<proteinExistence type="predicted"/>
<comment type="caution">
    <text evidence="2">The sequence shown here is derived from an EMBL/GenBank/DDBJ whole genome shotgun (WGS) entry which is preliminary data.</text>
</comment>
<name>A0ABD3F4L7_9STRA</name>
<dbReference type="EMBL" id="JBIMZQ010000034">
    <property type="protein sequence ID" value="KAL3661772.1"/>
    <property type="molecule type" value="Genomic_DNA"/>
</dbReference>
<evidence type="ECO:0000256" key="1">
    <source>
        <dbReference type="SAM" id="MobiDB-lite"/>
    </source>
</evidence>
<protein>
    <submittedName>
        <fullName evidence="2">Uncharacterized protein</fullName>
    </submittedName>
</protein>
<keyword evidence="3" id="KW-1185">Reference proteome</keyword>
<dbReference type="Proteomes" id="UP001632037">
    <property type="component" value="Unassembled WGS sequence"/>
</dbReference>
<organism evidence="2 3">
    <name type="scientific">Phytophthora oleae</name>
    <dbReference type="NCBI Taxonomy" id="2107226"/>
    <lineage>
        <taxon>Eukaryota</taxon>
        <taxon>Sar</taxon>
        <taxon>Stramenopiles</taxon>
        <taxon>Oomycota</taxon>
        <taxon>Peronosporomycetes</taxon>
        <taxon>Peronosporales</taxon>
        <taxon>Peronosporaceae</taxon>
        <taxon>Phytophthora</taxon>
    </lineage>
</organism>
<feature type="region of interest" description="Disordered" evidence="1">
    <location>
        <begin position="1"/>
        <end position="50"/>
    </location>
</feature>
<dbReference type="AlphaFoldDB" id="A0ABD3F4L7"/>
<accession>A0ABD3F4L7</accession>
<evidence type="ECO:0000313" key="3">
    <source>
        <dbReference type="Proteomes" id="UP001632037"/>
    </source>
</evidence>